<name>A0A3L6TUX5_PANMI</name>
<dbReference type="Proteomes" id="UP000275267">
    <property type="component" value="Unassembled WGS sequence"/>
</dbReference>
<evidence type="ECO:0000313" key="3">
    <source>
        <dbReference type="Proteomes" id="UP000275267"/>
    </source>
</evidence>
<dbReference type="EMBL" id="PQIB02000001">
    <property type="protein sequence ID" value="RLN43366.1"/>
    <property type="molecule type" value="Genomic_DNA"/>
</dbReference>
<proteinExistence type="predicted"/>
<evidence type="ECO:0000313" key="2">
    <source>
        <dbReference type="EMBL" id="RLN43366.1"/>
    </source>
</evidence>
<accession>A0A3L6TUX5</accession>
<dbReference type="AlphaFoldDB" id="A0A3L6TUX5"/>
<evidence type="ECO:0000256" key="1">
    <source>
        <dbReference type="SAM" id="MobiDB-lite"/>
    </source>
</evidence>
<dbReference type="PANTHER" id="PTHR44947:SF1">
    <property type="entry name" value="OS11G0303800 PROTEIN"/>
    <property type="match status" value="1"/>
</dbReference>
<organism evidence="2 3">
    <name type="scientific">Panicum miliaceum</name>
    <name type="common">Proso millet</name>
    <name type="synonym">Broomcorn millet</name>
    <dbReference type="NCBI Taxonomy" id="4540"/>
    <lineage>
        <taxon>Eukaryota</taxon>
        <taxon>Viridiplantae</taxon>
        <taxon>Streptophyta</taxon>
        <taxon>Embryophyta</taxon>
        <taxon>Tracheophyta</taxon>
        <taxon>Spermatophyta</taxon>
        <taxon>Magnoliopsida</taxon>
        <taxon>Liliopsida</taxon>
        <taxon>Poales</taxon>
        <taxon>Poaceae</taxon>
        <taxon>PACMAD clade</taxon>
        <taxon>Panicoideae</taxon>
        <taxon>Panicodae</taxon>
        <taxon>Paniceae</taxon>
        <taxon>Panicinae</taxon>
        <taxon>Panicum</taxon>
        <taxon>Panicum sect. Panicum</taxon>
    </lineage>
</organism>
<sequence>MSRRGKSASQHGGGPAKRSVGTSASPLVPPAPPQGVSVLSDSPPPPPSAPYWPGFGGSSGPSSSPHGNQAPNPWAGYLNILQPTYFPPPPQQLGENFHFVGLSKHLNLPSPAPPPCTTRTQTEKNSIEIDDDDGVAASKSVKKRYWSHEEEVRLASSWLNTSKDPIHGNDNKGDSF</sequence>
<comment type="caution">
    <text evidence="2">The sequence shown here is derived from an EMBL/GenBank/DDBJ whole genome shotgun (WGS) entry which is preliminary data.</text>
</comment>
<protein>
    <submittedName>
        <fullName evidence="2">Uncharacterized protein</fullName>
    </submittedName>
</protein>
<gene>
    <name evidence="2" type="ORF">C2845_PM01G22220</name>
</gene>
<dbReference type="PANTHER" id="PTHR44947">
    <property type="entry name" value="OS05G0501001 PROTEIN"/>
    <property type="match status" value="1"/>
</dbReference>
<feature type="region of interest" description="Disordered" evidence="1">
    <location>
        <begin position="1"/>
        <end position="76"/>
    </location>
</feature>
<dbReference type="STRING" id="4540.A0A3L6TUX5"/>
<keyword evidence="3" id="KW-1185">Reference proteome</keyword>
<reference evidence="3" key="1">
    <citation type="journal article" date="2019" name="Nat. Commun.">
        <title>The genome of broomcorn millet.</title>
        <authorList>
            <person name="Zou C."/>
            <person name="Miki D."/>
            <person name="Li D."/>
            <person name="Tang Q."/>
            <person name="Xiao L."/>
            <person name="Rajput S."/>
            <person name="Deng P."/>
            <person name="Jia W."/>
            <person name="Huang R."/>
            <person name="Zhang M."/>
            <person name="Sun Y."/>
            <person name="Hu J."/>
            <person name="Fu X."/>
            <person name="Schnable P.S."/>
            <person name="Li F."/>
            <person name="Zhang H."/>
            <person name="Feng B."/>
            <person name="Zhu X."/>
            <person name="Liu R."/>
            <person name="Schnable J.C."/>
            <person name="Zhu J.-K."/>
            <person name="Zhang H."/>
        </authorList>
    </citation>
    <scope>NUCLEOTIDE SEQUENCE [LARGE SCALE GENOMIC DNA]</scope>
</reference>
<dbReference type="OrthoDB" id="1022043at2759"/>